<feature type="signal peptide" evidence="1">
    <location>
        <begin position="1"/>
        <end position="17"/>
    </location>
</feature>
<evidence type="ECO:0000259" key="2">
    <source>
        <dbReference type="PROSITE" id="PS50041"/>
    </source>
</evidence>
<name>A0A1H6H9M2_CHRCI</name>
<sequence>MKNKILLLSLTSFLAYGQVGINTTTPKSTFEINGSFSTPYKLITTPSYNLLSSDQYLDYRGTSTAAWLLPAAQASPNLKGRIYEIRNESGFNIVLTPNGTEKIDISNTQLNQSNFLLPSGYYAVLKSTGNTTGSTWAATLMSNGITTSGSNGNNNADGFDTSILGYIPSKASQRLVPTSFGGSSVTELGCKKWSGTGANGHTYCAYQLGNGDPYSNGKTFYDTFIFAKQVGGYIVTLPSNAERNWVYNNILASGSGYTLLNNIWIGYNKVSYPGNSNKFTWITGEDWTIDWTTSPNSTPQSFFYTGEPNNANGTEGSCHIFSFYTSNSRQWNDVSGSATNNASINFNQVVLEFNED</sequence>
<dbReference type="InterPro" id="IPR016187">
    <property type="entry name" value="CTDL_fold"/>
</dbReference>
<feature type="domain" description="C-type lectin" evidence="2">
    <location>
        <begin position="231"/>
        <end position="333"/>
    </location>
</feature>
<keyword evidence="1" id="KW-0732">Signal</keyword>
<dbReference type="EMBL" id="FNWQ01000002">
    <property type="protein sequence ID" value="SEH32501.1"/>
    <property type="molecule type" value="Genomic_DNA"/>
</dbReference>
<reference evidence="3 4" key="1">
    <citation type="submission" date="2016-10" db="EMBL/GenBank/DDBJ databases">
        <authorList>
            <person name="de Groot N.N."/>
        </authorList>
    </citation>
    <scope>NUCLEOTIDE SEQUENCE [LARGE SCALE GENOMIC DNA]</scope>
    <source>
        <strain evidence="3 4">DSM 23031</strain>
    </source>
</reference>
<dbReference type="RefSeq" id="WP_089691501.1">
    <property type="nucleotide sequence ID" value="NZ_FNWQ01000002.1"/>
</dbReference>
<protein>
    <recommendedName>
        <fullName evidence="2">C-type lectin domain-containing protein</fullName>
    </recommendedName>
</protein>
<evidence type="ECO:0000313" key="3">
    <source>
        <dbReference type="EMBL" id="SEH32501.1"/>
    </source>
</evidence>
<feature type="chain" id="PRO_5011788656" description="C-type lectin domain-containing protein" evidence="1">
    <location>
        <begin position="18"/>
        <end position="356"/>
    </location>
</feature>
<proteinExistence type="predicted"/>
<dbReference type="OrthoDB" id="1234557at2"/>
<dbReference type="PROSITE" id="PS50041">
    <property type="entry name" value="C_TYPE_LECTIN_2"/>
    <property type="match status" value="1"/>
</dbReference>
<dbReference type="Gene3D" id="3.10.100.10">
    <property type="entry name" value="Mannose-Binding Protein A, subunit A"/>
    <property type="match status" value="1"/>
</dbReference>
<gene>
    <name evidence="3" type="ORF">SAMN05421593_1821</name>
</gene>
<dbReference type="AlphaFoldDB" id="A0A1H6H9M2"/>
<dbReference type="InterPro" id="IPR016186">
    <property type="entry name" value="C-type_lectin-like/link_sf"/>
</dbReference>
<accession>A0A1H6H9M2</accession>
<evidence type="ECO:0000313" key="4">
    <source>
        <dbReference type="Proteomes" id="UP000198561"/>
    </source>
</evidence>
<dbReference type="InterPro" id="IPR001304">
    <property type="entry name" value="C-type_lectin-like"/>
</dbReference>
<dbReference type="Proteomes" id="UP000198561">
    <property type="component" value="Unassembled WGS sequence"/>
</dbReference>
<evidence type="ECO:0000256" key="1">
    <source>
        <dbReference type="SAM" id="SignalP"/>
    </source>
</evidence>
<dbReference type="STRING" id="680127.SAMN05421593_1821"/>
<dbReference type="SUPFAM" id="SSF56436">
    <property type="entry name" value="C-type lectin-like"/>
    <property type="match status" value="1"/>
</dbReference>
<organism evidence="3 4">
    <name type="scientific">Chryseobacterium culicis</name>
    <dbReference type="NCBI Taxonomy" id="680127"/>
    <lineage>
        <taxon>Bacteria</taxon>
        <taxon>Pseudomonadati</taxon>
        <taxon>Bacteroidota</taxon>
        <taxon>Flavobacteriia</taxon>
        <taxon>Flavobacteriales</taxon>
        <taxon>Weeksellaceae</taxon>
        <taxon>Chryseobacterium group</taxon>
        <taxon>Chryseobacterium</taxon>
    </lineage>
</organism>